<accession>A0A9D2GHA7</accession>
<evidence type="ECO:0000313" key="3">
    <source>
        <dbReference type="Proteomes" id="UP000824101"/>
    </source>
</evidence>
<keyword evidence="1" id="KW-0472">Membrane</keyword>
<gene>
    <name evidence="2" type="ORF">IAA17_08360</name>
</gene>
<sequence>MRDVVFEWYVPYVLSRKQQLVKAVMVSAALVFFVDAVFFAAAMLFPSLILGGTVFFLARSWNYEYEYVYVNGDFTISKIIRKSRRKDVYHASRTEFEEIVPGRQPAEGHPVRDFTSGRPNAPVYTVHSRGERIYLECGDDFICEMKKYYPIQAR</sequence>
<proteinExistence type="predicted"/>
<dbReference type="Proteomes" id="UP000824101">
    <property type="component" value="Unassembled WGS sequence"/>
</dbReference>
<comment type="caution">
    <text evidence="2">The sequence shown here is derived from an EMBL/GenBank/DDBJ whole genome shotgun (WGS) entry which is preliminary data.</text>
</comment>
<dbReference type="AlphaFoldDB" id="A0A9D2GHA7"/>
<dbReference type="Pfam" id="PF19601">
    <property type="entry name" value="DUF6106"/>
    <property type="match status" value="1"/>
</dbReference>
<feature type="transmembrane region" description="Helical" evidence="1">
    <location>
        <begin position="24"/>
        <end position="57"/>
    </location>
</feature>
<name>A0A9D2GHA7_9FIRM</name>
<dbReference type="EMBL" id="DXBC01000130">
    <property type="protein sequence ID" value="HIZ79783.1"/>
    <property type="molecule type" value="Genomic_DNA"/>
</dbReference>
<keyword evidence="1" id="KW-1133">Transmembrane helix</keyword>
<dbReference type="InterPro" id="IPR046088">
    <property type="entry name" value="DUF6106"/>
</dbReference>
<protein>
    <submittedName>
        <fullName evidence="2">Uncharacterized protein</fullName>
    </submittedName>
</protein>
<reference evidence="2" key="1">
    <citation type="journal article" date="2021" name="PeerJ">
        <title>Extensive microbial diversity within the chicken gut microbiome revealed by metagenomics and culture.</title>
        <authorList>
            <person name="Gilroy R."/>
            <person name="Ravi A."/>
            <person name="Getino M."/>
            <person name="Pursley I."/>
            <person name="Horton D.L."/>
            <person name="Alikhan N.F."/>
            <person name="Baker D."/>
            <person name="Gharbi K."/>
            <person name="Hall N."/>
            <person name="Watson M."/>
            <person name="Adriaenssens E.M."/>
            <person name="Foster-Nyarko E."/>
            <person name="Jarju S."/>
            <person name="Secka A."/>
            <person name="Antonio M."/>
            <person name="Oren A."/>
            <person name="Chaudhuri R.R."/>
            <person name="La Ragione R."/>
            <person name="Hildebrand F."/>
            <person name="Pallen M.J."/>
        </authorList>
    </citation>
    <scope>NUCLEOTIDE SEQUENCE</scope>
    <source>
        <strain evidence="2">ChiBcec1-1093</strain>
    </source>
</reference>
<evidence type="ECO:0000256" key="1">
    <source>
        <dbReference type="SAM" id="Phobius"/>
    </source>
</evidence>
<organism evidence="2 3">
    <name type="scientific">Candidatus Lachnoclostridium stercorigallinarum</name>
    <dbReference type="NCBI Taxonomy" id="2838634"/>
    <lineage>
        <taxon>Bacteria</taxon>
        <taxon>Bacillati</taxon>
        <taxon>Bacillota</taxon>
        <taxon>Clostridia</taxon>
        <taxon>Lachnospirales</taxon>
        <taxon>Lachnospiraceae</taxon>
    </lineage>
</organism>
<keyword evidence="1" id="KW-0812">Transmembrane</keyword>
<reference evidence="2" key="2">
    <citation type="submission" date="2021-04" db="EMBL/GenBank/DDBJ databases">
        <authorList>
            <person name="Gilroy R."/>
        </authorList>
    </citation>
    <scope>NUCLEOTIDE SEQUENCE</scope>
    <source>
        <strain evidence="2">ChiBcec1-1093</strain>
    </source>
</reference>
<evidence type="ECO:0000313" key="2">
    <source>
        <dbReference type="EMBL" id="HIZ79783.1"/>
    </source>
</evidence>